<name>A0AAW7M773_9MICO</name>
<dbReference type="GO" id="GO:0071949">
    <property type="term" value="F:FAD binding"/>
    <property type="evidence" value="ECO:0007669"/>
    <property type="project" value="InterPro"/>
</dbReference>
<dbReference type="SUPFAM" id="SSF56176">
    <property type="entry name" value="FAD-binding/transporter-associated domain-like"/>
    <property type="match status" value="1"/>
</dbReference>
<evidence type="ECO:0000256" key="1">
    <source>
        <dbReference type="ARBA" id="ARBA00001974"/>
    </source>
</evidence>
<comment type="cofactor">
    <cofactor evidence="1">
        <name>FAD</name>
        <dbReference type="ChEBI" id="CHEBI:57692"/>
    </cofactor>
</comment>
<evidence type="ECO:0000256" key="4">
    <source>
        <dbReference type="ARBA" id="ARBA00022827"/>
    </source>
</evidence>
<dbReference type="InterPro" id="IPR036318">
    <property type="entry name" value="FAD-bd_PCMH-like_sf"/>
</dbReference>
<evidence type="ECO:0000256" key="2">
    <source>
        <dbReference type="ARBA" id="ARBA00005466"/>
    </source>
</evidence>
<feature type="domain" description="FAD-binding PCMH-type" evidence="6">
    <location>
        <begin position="50"/>
        <end position="220"/>
    </location>
</feature>
<dbReference type="InterPro" id="IPR006093">
    <property type="entry name" value="Oxy_OxRdtase_FAD_BS"/>
</dbReference>
<protein>
    <submittedName>
        <fullName evidence="7">FAD-binding oxidoreductase</fullName>
    </submittedName>
</protein>
<gene>
    <name evidence="7" type="ORF">QQX10_00295</name>
</gene>
<dbReference type="SUPFAM" id="SSF55103">
    <property type="entry name" value="FAD-linked oxidases, C-terminal domain"/>
    <property type="match status" value="1"/>
</dbReference>
<dbReference type="Gene3D" id="3.30.43.10">
    <property type="entry name" value="Uridine Diphospho-n-acetylenolpyruvylglucosamine Reductase, domain 2"/>
    <property type="match status" value="1"/>
</dbReference>
<dbReference type="InterPro" id="IPR012951">
    <property type="entry name" value="BBE"/>
</dbReference>
<keyword evidence="5" id="KW-0560">Oxidoreductase</keyword>
<dbReference type="InterPro" id="IPR016169">
    <property type="entry name" value="FAD-bd_PCMH_sub2"/>
</dbReference>
<dbReference type="InterPro" id="IPR006094">
    <property type="entry name" value="Oxid_FAD_bind_N"/>
</dbReference>
<evidence type="ECO:0000313" key="8">
    <source>
        <dbReference type="Proteomes" id="UP001172737"/>
    </source>
</evidence>
<accession>A0AAW7M773</accession>
<dbReference type="PROSITE" id="PS51387">
    <property type="entry name" value="FAD_PCMH"/>
    <property type="match status" value="1"/>
</dbReference>
<dbReference type="PANTHER" id="PTHR42973:SF39">
    <property type="entry name" value="FAD-BINDING PCMH-TYPE DOMAIN-CONTAINING PROTEIN"/>
    <property type="match status" value="1"/>
</dbReference>
<dbReference type="InterPro" id="IPR016166">
    <property type="entry name" value="FAD-bd_PCMH"/>
</dbReference>
<comment type="caution">
    <text evidence="7">The sequence shown here is derived from an EMBL/GenBank/DDBJ whole genome shotgun (WGS) entry which is preliminary data.</text>
</comment>
<evidence type="ECO:0000259" key="6">
    <source>
        <dbReference type="PROSITE" id="PS51387"/>
    </source>
</evidence>
<evidence type="ECO:0000256" key="5">
    <source>
        <dbReference type="ARBA" id="ARBA00023002"/>
    </source>
</evidence>
<sequence length="475" mass="50840">MATSLAHDAGGEVHLDAEELSALSMQFRGAVLSPDDPSYDAVRGVQNLAIDRHPGLIIRCSGEADVIDGVNLARERGYALAVRSGGHHVGGHGSVDGGLVLDLRNMNGVWVDPANRTVRVQGGATWGQVDRETQVFGLAVPGGVVSTTGVGGLTLGGGIGWLHRRWGLACDNLVSATIVLASGELVTASEDQNPDLFWAIRGGGGNFGVAVDLTFHAHPVGPDVALATVFHPIEAGAEIVPAWRDLALSVGDEVTTRALYWSMPPVDELPPPVQGRDVMIVAALWAGDRSEGQEVIDEFTRLGDPLFDMSGFIPTYRAFQAGFDALTENLYSYWKSLYLDELSDEAIAYVHDRALDRPDPAVLIHMPIMGGATARAAAEDTAFGDRNAPFMLSFDGGTRDPAAFGKVRDWVRESVEGARALQGARGAYLNFSADDSTDRRVIEQQYGGNLARLQAVKRMYDPGNLFRVNNNIEPA</sequence>
<dbReference type="RefSeq" id="WP_301144183.1">
    <property type="nucleotide sequence ID" value="NZ_JAUHPX010000001.1"/>
</dbReference>
<dbReference type="InterPro" id="IPR016167">
    <property type="entry name" value="FAD-bd_PCMH_sub1"/>
</dbReference>
<reference evidence="7" key="1">
    <citation type="submission" date="2023-06" db="EMBL/GenBank/DDBJ databases">
        <title>Sysu t00039.</title>
        <authorList>
            <person name="Gao L."/>
            <person name="Fang B.-Z."/>
            <person name="Li W.-J."/>
        </authorList>
    </citation>
    <scope>NUCLEOTIDE SEQUENCE</scope>
    <source>
        <strain evidence="7">SYSU T00039</strain>
    </source>
</reference>
<dbReference type="InterPro" id="IPR016164">
    <property type="entry name" value="FAD-linked_Oxase-like_C"/>
</dbReference>
<dbReference type="Pfam" id="PF08031">
    <property type="entry name" value="BBE"/>
    <property type="match status" value="1"/>
</dbReference>
<dbReference type="GO" id="GO:0016491">
    <property type="term" value="F:oxidoreductase activity"/>
    <property type="evidence" value="ECO:0007669"/>
    <property type="project" value="UniProtKB-KW"/>
</dbReference>
<dbReference type="Gene3D" id="3.40.462.20">
    <property type="match status" value="1"/>
</dbReference>
<comment type="similarity">
    <text evidence="2">Belongs to the oxygen-dependent FAD-linked oxidoreductase family.</text>
</comment>
<dbReference type="Gene3D" id="3.30.465.10">
    <property type="match status" value="1"/>
</dbReference>
<proteinExistence type="inferred from homology"/>
<dbReference type="PROSITE" id="PS00862">
    <property type="entry name" value="OX2_COVAL_FAD"/>
    <property type="match status" value="1"/>
</dbReference>
<keyword evidence="8" id="KW-1185">Reference proteome</keyword>
<keyword evidence="3" id="KW-0285">Flavoprotein</keyword>
<organism evidence="7 8">
    <name type="scientific">Demequina lignilytica</name>
    <dbReference type="NCBI Taxonomy" id="3051663"/>
    <lineage>
        <taxon>Bacteria</taxon>
        <taxon>Bacillati</taxon>
        <taxon>Actinomycetota</taxon>
        <taxon>Actinomycetes</taxon>
        <taxon>Micrococcales</taxon>
        <taxon>Demequinaceae</taxon>
        <taxon>Demequina</taxon>
    </lineage>
</organism>
<dbReference type="Pfam" id="PF01565">
    <property type="entry name" value="FAD_binding_4"/>
    <property type="match status" value="1"/>
</dbReference>
<evidence type="ECO:0000256" key="3">
    <source>
        <dbReference type="ARBA" id="ARBA00022630"/>
    </source>
</evidence>
<dbReference type="PANTHER" id="PTHR42973">
    <property type="entry name" value="BINDING OXIDOREDUCTASE, PUTATIVE (AFU_ORTHOLOGUE AFUA_1G17690)-RELATED"/>
    <property type="match status" value="1"/>
</dbReference>
<dbReference type="AlphaFoldDB" id="A0AAW7M773"/>
<keyword evidence="4" id="KW-0274">FAD</keyword>
<dbReference type="EMBL" id="JAUHPX010000001">
    <property type="protein sequence ID" value="MDN4486600.1"/>
    <property type="molecule type" value="Genomic_DNA"/>
</dbReference>
<dbReference type="InterPro" id="IPR050416">
    <property type="entry name" value="FAD-linked_Oxidoreductase"/>
</dbReference>
<dbReference type="Proteomes" id="UP001172737">
    <property type="component" value="Unassembled WGS sequence"/>
</dbReference>
<evidence type="ECO:0000313" key="7">
    <source>
        <dbReference type="EMBL" id="MDN4486600.1"/>
    </source>
</evidence>